<dbReference type="CDD" id="cd00657">
    <property type="entry name" value="Ferritin_like"/>
    <property type="match status" value="1"/>
</dbReference>
<feature type="domain" description="DUF2383" evidence="1">
    <location>
        <begin position="12"/>
        <end position="113"/>
    </location>
</feature>
<dbReference type="Pfam" id="PF09537">
    <property type="entry name" value="DUF2383"/>
    <property type="match status" value="1"/>
</dbReference>
<protein>
    <submittedName>
        <fullName evidence="2">Ferritin 4</fullName>
    </submittedName>
</protein>
<sequence>MTTLVGIQNNFVDAIKELVELDYDAIEAYEAAINRITDENYKIQLQRFKEDHERHVKELNELLSKHKEYEITGPSSKQWLTKGKVVLATQIGDRAILHAMLSNEEDTNTAYERLNNHADKWHDAEKVLEQGFKDEQKHKKWIEKQLND</sequence>
<gene>
    <name evidence="2" type="primary">Fer4</name>
</gene>
<dbReference type="Gene3D" id="1.20.1260.10">
    <property type="match status" value="1"/>
</dbReference>
<proteinExistence type="evidence at transcript level"/>
<evidence type="ECO:0000259" key="1">
    <source>
        <dbReference type="Pfam" id="PF09537"/>
    </source>
</evidence>
<dbReference type="EMBL" id="MH324412">
    <property type="protein sequence ID" value="AWU66530.1"/>
    <property type="molecule type" value="mRNA"/>
</dbReference>
<reference evidence="2" key="1">
    <citation type="submission" date="2018-05" db="EMBL/GenBank/DDBJ databases">
        <title>A salivary ferritin of whitefly Bemisia tabaci enhances host adaptation by modulating oxidative response in tomato.</title>
        <authorList>
            <person name="Su Q."/>
            <person name="Peng Z."/>
            <person name="Zhang Y."/>
        </authorList>
    </citation>
    <scope>NUCLEOTIDE SEQUENCE</scope>
    <source>
        <strain evidence="2">MED</strain>
    </source>
</reference>
<dbReference type="InterPro" id="IPR012347">
    <property type="entry name" value="Ferritin-like"/>
</dbReference>
<dbReference type="AlphaFoldDB" id="A0A2U9QWL1"/>
<dbReference type="InterPro" id="IPR019052">
    <property type="entry name" value="DUF2383"/>
</dbReference>
<name>A0A2U9QWL1_BEMTA</name>
<accession>A0A2U9QWL1</accession>
<dbReference type="SUPFAM" id="SSF47240">
    <property type="entry name" value="Ferritin-like"/>
    <property type="match status" value="1"/>
</dbReference>
<evidence type="ECO:0000313" key="2">
    <source>
        <dbReference type="EMBL" id="AWU66530.1"/>
    </source>
</evidence>
<dbReference type="InterPro" id="IPR009078">
    <property type="entry name" value="Ferritin-like_SF"/>
</dbReference>
<organism evidence="2">
    <name type="scientific">Bemisia tabaci</name>
    <name type="common">Sweetpotato whitefly</name>
    <name type="synonym">Aleurodes tabaci</name>
    <dbReference type="NCBI Taxonomy" id="7038"/>
    <lineage>
        <taxon>Eukaryota</taxon>
        <taxon>Metazoa</taxon>
        <taxon>Ecdysozoa</taxon>
        <taxon>Arthropoda</taxon>
        <taxon>Hexapoda</taxon>
        <taxon>Insecta</taxon>
        <taxon>Pterygota</taxon>
        <taxon>Neoptera</taxon>
        <taxon>Paraneoptera</taxon>
        <taxon>Hemiptera</taxon>
        <taxon>Sternorrhyncha</taxon>
        <taxon>Aleyrodoidea</taxon>
        <taxon>Aleyrodidae</taxon>
        <taxon>Aleyrodinae</taxon>
        <taxon>Bemisia</taxon>
    </lineage>
</organism>